<evidence type="ECO:0000256" key="1">
    <source>
        <dbReference type="SAM" id="MobiDB-lite"/>
    </source>
</evidence>
<feature type="region of interest" description="Disordered" evidence="1">
    <location>
        <begin position="333"/>
        <end position="429"/>
    </location>
</feature>
<dbReference type="InterPro" id="IPR004148">
    <property type="entry name" value="BAR_dom"/>
</dbReference>
<dbReference type="InterPro" id="IPR027267">
    <property type="entry name" value="AH/BAR_dom_sf"/>
</dbReference>
<feature type="region of interest" description="Disordered" evidence="1">
    <location>
        <begin position="236"/>
        <end position="293"/>
    </location>
</feature>
<dbReference type="EMBL" id="NBSK02000004">
    <property type="protein sequence ID" value="KAJ0214583.1"/>
    <property type="molecule type" value="Genomic_DNA"/>
</dbReference>
<feature type="compositionally biased region" description="Polar residues" evidence="1">
    <location>
        <begin position="284"/>
        <end position="293"/>
    </location>
</feature>
<comment type="caution">
    <text evidence="3">The sequence shown here is derived from an EMBL/GenBank/DDBJ whole genome shotgun (WGS) entry which is preliminary data.</text>
</comment>
<dbReference type="Proteomes" id="UP000235145">
    <property type="component" value="Unassembled WGS sequence"/>
</dbReference>
<gene>
    <name evidence="3" type="ORF">LSAT_V11C400157300</name>
</gene>
<reference evidence="3 4" key="1">
    <citation type="journal article" date="2017" name="Nat. Commun.">
        <title>Genome assembly with in vitro proximity ligation data and whole-genome triplication in lettuce.</title>
        <authorList>
            <person name="Reyes-Chin-Wo S."/>
            <person name="Wang Z."/>
            <person name="Yang X."/>
            <person name="Kozik A."/>
            <person name="Arikit S."/>
            <person name="Song C."/>
            <person name="Xia L."/>
            <person name="Froenicke L."/>
            <person name="Lavelle D.O."/>
            <person name="Truco M.J."/>
            <person name="Xia R."/>
            <person name="Zhu S."/>
            <person name="Xu C."/>
            <person name="Xu H."/>
            <person name="Xu X."/>
            <person name="Cox K."/>
            <person name="Korf I."/>
            <person name="Meyers B.C."/>
            <person name="Michelmore R.W."/>
        </authorList>
    </citation>
    <scope>NUCLEOTIDE SEQUENCE [LARGE SCALE GENOMIC DNA]</scope>
    <source>
        <strain evidence="4">cv. Salinas</strain>
        <tissue evidence="3">Seedlings</tissue>
    </source>
</reference>
<feature type="compositionally biased region" description="Low complexity" evidence="1">
    <location>
        <begin position="379"/>
        <end position="403"/>
    </location>
</feature>
<dbReference type="AlphaFoldDB" id="A0A9R1W265"/>
<feature type="compositionally biased region" description="Low complexity" evidence="1">
    <location>
        <begin position="473"/>
        <end position="491"/>
    </location>
</feature>
<feature type="compositionally biased region" description="Acidic residues" evidence="1">
    <location>
        <begin position="236"/>
        <end position="247"/>
    </location>
</feature>
<keyword evidence="4" id="KW-1185">Reference proteome</keyword>
<feature type="domain" description="BAR" evidence="2">
    <location>
        <begin position="29"/>
        <end position="218"/>
    </location>
</feature>
<dbReference type="Gene3D" id="1.20.1270.60">
    <property type="entry name" value="Arfaptin homology (AH) domain/BAR domain"/>
    <property type="match status" value="1"/>
</dbReference>
<dbReference type="CDD" id="cd07307">
    <property type="entry name" value="BAR"/>
    <property type="match status" value="1"/>
</dbReference>
<organism evidence="3 4">
    <name type="scientific">Lactuca sativa</name>
    <name type="common">Garden lettuce</name>
    <dbReference type="NCBI Taxonomy" id="4236"/>
    <lineage>
        <taxon>Eukaryota</taxon>
        <taxon>Viridiplantae</taxon>
        <taxon>Streptophyta</taxon>
        <taxon>Embryophyta</taxon>
        <taxon>Tracheophyta</taxon>
        <taxon>Spermatophyta</taxon>
        <taxon>Magnoliopsida</taxon>
        <taxon>eudicotyledons</taxon>
        <taxon>Gunneridae</taxon>
        <taxon>Pentapetalae</taxon>
        <taxon>asterids</taxon>
        <taxon>campanulids</taxon>
        <taxon>Asterales</taxon>
        <taxon>Asteraceae</taxon>
        <taxon>Cichorioideae</taxon>
        <taxon>Cichorieae</taxon>
        <taxon>Lactucinae</taxon>
        <taxon>Lactuca</taxon>
    </lineage>
</organism>
<feature type="region of interest" description="Disordered" evidence="1">
    <location>
        <begin position="537"/>
        <end position="559"/>
    </location>
</feature>
<proteinExistence type="predicted"/>
<evidence type="ECO:0000313" key="4">
    <source>
        <dbReference type="Proteomes" id="UP000235145"/>
    </source>
</evidence>
<dbReference type="InterPro" id="IPR037488">
    <property type="entry name" value="At2g33490-like"/>
</dbReference>
<evidence type="ECO:0000313" key="3">
    <source>
        <dbReference type="EMBL" id="KAJ0214583.1"/>
    </source>
</evidence>
<evidence type="ECO:0000259" key="2">
    <source>
        <dbReference type="Pfam" id="PF03114"/>
    </source>
</evidence>
<accession>A0A9R1W265</accession>
<feature type="compositionally biased region" description="Low complexity" evidence="1">
    <location>
        <begin position="336"/>
        <end position="346"/>
    </location>
</feature>
<dbReference type="GO" id="GO:0005737">
    <property type="term" value="C:cytoplasm"/>
    <property type="evidence" value="ECO:0007669"/>
    <property type="project" value="InterPro"/>
</dbReference>
<feature type="region of interest" description="Disordered" evidence="1">
    <location>
        <begin position="442"/>
        <end position="491"/>
    </location>
</feature>
<name>A0A9R1W265_LACSA</name>
<dbReference type="SUPFAM" id="SSF103657">
    <property type="entry name" value="BAR/IMD domain-like"/>
    <property type="match status" value="1"/>
</dbReference>
<sequence length="559" mass="61881">MKTPFKKLRGLGLHRHNTHRPPAQLDELSQASQDMHDMKDCYDSLLSAAAATANSAYEFSESLREMGDCLLEKTSLNDDEDSGRVLLMLGKVQFEIQKLVDNYRAHISRTITAPSESLLSELRVVEDMKRQCDEKRMTYDEMKLRHKDKRKSGGEYVSSHQLRAAQEEFDEDATLFVFRMKSLKKGQSRSLLTQAARHHAAQMCFFRKSLRSLEAIEPHVMLVTQQQHIDYQFSGLEEEEEDDDDDDRNSVFLTDDDTEDDSEEDMHQDGELSFEYQRGDPKNEASSSENSMELDSAADITFPQVAVKANMEEQRKPLWNSSTFGVEVNAGSKCKSAPLSASAASSNMERDPRQMRQSSARKLNTYVLPTPTPTSQKTNNNNNNLWHSSPLVSSSSSGPIHPSNTQSALSKPTPLPSPTASQIEHHPSVSAKKIKRYAFSGPLAGSSSSSRNKAPLSATVSGPIPITRTPLASTTKLSSGNTNTNSNSFVSSPKISELHELPRPPANLASIKVKPPLKPAFSAPLVTITNKPLSLHASSQRMLSPSPPRTPISISIRNS</sequence>
<dbReference type="OrthoDB" id="1925034at2759"/>
<feature type="compositionally biased region" description="Acidic residues" evidence="1">
    <location>
        <begin position="254"/>
        <end position="264"/>
    </location>
</feature>
<dbReference type="Pfam" id="PF03114">
    <property type="entry name" value="BAR"/>
    <property type="match status" value="1"/>
</dbReference>
<dbReference type="PANTHER" id="PTHR34119:SF1">
    <property type="entry name" value="OS04G0394700 PROTEIN"/>
    <property type="match status" value="1"/>
</dbReference>
<dbReference type="PANTHER" id="PTHR34119">
    <property type="entry name" value="HYDROXYPROLINE-RICH GLYCOPROTEIN-LIKE"/>
    <property type="match status" value="1"/>
</dbReference>
<protein>
    <recommendedName>
        <fullName evidence="2">BAR domain-containing protein</fullName>
    </recommendedName>
</protein>
<dbReference type="Gramene" id="rna-gnl|WGS:NBSK|LSAT_4X2180_mrna">
    <property type="protein sequence ID" value="cds-PLY67695.1"/>
    <property type="gene ID" value="gene-LSAT_4X2180"/>
</dbReference>